<proteinExistence type="predicted"/>
<gene>
    <name evidence="2" type="ORF">SAMN03080601_03296</name>
</gene>
<evidence type="ECO:0000313" key="3">
    <source>
        <dbReference type="Proteomes" id="UP000191055"/>
    </source>
</evidence>
<name>A0A1T5HTI4_9BACT</name>
<keyword evidence="1" id="KW-1133">Transmembrane helix</keyword>
<keyword evidence="1" id="KW-0812">Transmembrane</keyword>
<keyword evidence="1" id="KW-0472">Membrane</keyword>
<dbReference type="Proteomes" id="UP000191055">
    <property type="component" value="Unassembled WGS sequence"/>
</dbReference>
<reference evidence="2 3" key="1">
    <citation type="submission" date="2017-02" db="EMBL/GenBank/DDBJ databases">
        <authorList>
            <person name="Peterson S.W."/>
        </authorList>
    </citation>
    <scope>NUCLEOTIDE SEQUENCE [LARGE SCALE GENOMIC DNA]</scope>
    <source>
        <strain evidence="2 3">DSM 24412</strain>
    </source>
</reference>
<dbReference type="AlphaFoldDB" id="A0A1T5HTI4"/>
<evidence type="ECO:0000256" key="1">
    <source>
        <dbReference type="SAM" id="Phobius"/>
    </source>
</evidence>
<organism evidence="2 3">
    <name type="scientific">Alkalitalea saponilacus</name>
    <dbReference type="NCBI Taxonomy" id="889453"/>
    <lineage>
        <taxon>Bacteria</taxon>
        <taxon>Pseudomonadati</taxon>
        <taxon>Bacteroidota</taxon>
        <taxon>Bacteroidia</taxon>
        <taxon>Marinilabiliales</taxon>
        <taxon>Marinilabiliaceae</taxon>
        <taxon>Alkalitalea</taxon>
    </lineage>
</organism>
<dbReference type="EMBL" id="FUYV01000025">
    <property type="protein sequence ID" value="SKC24007.1"/>
    <property type="molecule type" value="Genomic_DNA"/>
</dbReference>
<sequence>MPVLFKNYHWCPVNYLKIMKYALFIELRGFLGILGLLSASGKRR</sequence>
<feature type="transmembrane region" description="Helical" evidence="1">
    <location>
        <begin position="20"/>
        <end position="39"/>
    </location>
</feature>
<evidence type="ECO:0000313" key="2">
    <source>
        <dbReference type="EMBL" id="SKC24007.1"/>
    </source>
</evidence>
<protein>
    <submittedName>
        <fullName evidence="2">Uncharacterized protein</fullName>
    </submittedName>
</protein>
<keyword evidence="3" id="KW-1185">Reference proteome</keyword>
<accession>A0A1T5HTI4</accession>